<organism evidence="2 3">
    <name type="scientific">Citrobacter amalonaticus</name>
    <dbReference type="NCBI Taxonomy" id="35703"/>
    <lineage>
        <taxon>Bacteria</taxon>
        <taxon>Pseudomonadati</taxon>
        <taxon>Pseudomonadota</taxon>
        <taxon>Gammaproteobacteria</taxon>
        <taxon>Enterobacterales</taxon>
        <taxon>Enterobacteriaceae</taxon>
        <taxon>Citrobacter</taxon>
    </lineage>
</organism>
<evidence type="ECO:0000313" key="2">
    <source>
        <dbReference type="EMBL" id="HCD1256107.1"/>
    </source>
</evidence>
<dbReference type="GO" id="GO:0016740">
    <property type="term" value="F:transferase activity"/>
    <property type="evidence" value="ECO:0007669"/>
    <property type="project" value="UniProtKB-KW"/>
</dbReference>
<dbReference type="Pfam" id="PF04230">
    <property type="entry name" value="PS_pyruv_trans"/>
    <property type="match status" value="1"/>
</dbReference>
<dbReference type="Proteomes" id="UP000862426">
    <property type="component" value="Unassembled WGS sequence"/>
</dbReference>
<dbReference type="InterPro" id="IPR007345">
    <property type="entry name" value="Polysacch_pyruvyl_Trfase"/>
</dbReference>
<reference evidence="2" key="1">
    <citation type="journal article" date="2018" name="Genome Biol.">
        <title>SKESA: strategic k-mer extension for scrupulous assemblies.</title>
        <authorList>
            <person name="Souvorov A."/>
            <person name="Agarwala R."/>
            <person name="Lipman D.J."/>
        </authorList>
    </citation>
    <scope>NUCLEOTIDE SEQUENCE</scope>
    <source>
        <strain evidence="2">CAV1698</strain>
    </source>
</reference>
<sequence>MNNNWLSLMQSLKNKHSHLATLIGSRKVAFIDIPMYFNVGDILIYFGTENFFKEYNINVIYRAGQNINNRKIKDVDVIVLQGGGNFGDLYPHHQKLREYILKTFMDKTIICLPQTLHFSGAEQQAKSAKIFKAHSDFHLFVRDDASLDIGKEFTEKVSLMPDMAHSLHPLIDIQETDLNSSISRILNMKRVDDEKNNKAIERDINKIGFDWNNIISPSMYIIGRSVIKLNKLGFKKSITYWNKISEDMFFKSVNYFMAHDTVYSDRLHGIILATLLGKKIKLYDNSYGKNTGYLKCWLRSYPGLLNDIS</sequence>
<name>A0A9C7QL24_CITAM</name>
<reference evidence="2" key="2">
    <citation type="submission" date="2022-05" db="EMBL/GenBank/DDBJ databases">
        <authorList>
            <consortium name="NCBI Pathogen Detection Project"/>
        </authorList>
    </citation>
    <scope>NUCLEOTIDE SEQUENCE</scope>
    <source>
        <strain evidence="2">CAV1698</strain>
    </source>
</reference>
<dbReference type="AlphaFoldDB" id="A0A9C7QL24"/>
<keyword evidence="2" id="KW-0808">Transferase</keyword>
<evidence type="ECO:0000313" key="3">
    <source>
        <dbReference type="Proteomes" id="UP000862426"/>
    </source>
</evidence>
<protein>
    <submittedName>
        <fullName evidence="2">Polysaccharide pyruvyl transferase family protein</fullName>
    </submittedName>
</protein>
<accession>A0A9C7QL24</accession>
<proteinExistence type="predicted"/>
<gene>
    <name evidence="2" type="ORF">JD854_RS13760</name>
</gene>
<evidence type="ECO:0000259" key="1">
    <source>
        <dbReference type="Pfam" id="PF04230"/>
    </source>
</evidence>
<comment type="caution">
    <text evidence="2">The sequence shown here is derived from an EMBL/GenBank/DDBJ whole genome shotgun (WGS) entry which is preliminary data.</text>
</comment>
<dbReference type="EMBL" id="DACYAJ020000015">
    <property type="protein sequence ID" value="HCD1256107.1"/>
    <property type="molecule type" value="Genomic_DNA"/>
</dbReference>
<dbReference type="CDD" id="cd01653">
    <property type="entry name" value="GATase1"/>
    <property type="match status" value="1"/>
</dbReference>
<feature type="domain" description="Polysaccharide pyruvyl transferase" evidence="1">
    <location>
        <begin position="38"/>
        <end position="278"/>
    </location>
</feature>